<accession>A0A433A4K8</accession>
<dbReference type="InterPro" id="IPR021133">
    <property type="entry name" value="HEAT_type_2"/>
</dbReference>
<feature type="region of interest" description="Disordered" evidence="3">
    <location>
        <begin position="184"/>
        <end position="379"/>
    </location>
</feature>
<evidence type="ECO:0000313" key="4">
    <source>
        <dbReference type="EMBL" id="RUO97642.1"/>
    </source>
</evidence>
<reference evidence="4 5" key="1">
    <citation type="journal article" date="2018" name="New Phytol.">
        <title>Phylogenomics of Endogonaceae and evolution of mycorrhizas within Mucoromycota.</title>
        <authorList>
            <person name="Chang Y."/>
            <person name="Desiro A."/>
            <person name="Na H."/>
            <person name="Sandor L."/>
            <person name="Lipzen A."/>
            <person name="Clum A."/>
            <person name="Barry K."/>
            <person name="Grigoriev I.V."/>
            <person name="Martin F.M."/>
            <person name="Stajich J.E."/>
            <person name="Smith M.E."/>
            <person name="Bonito G."/>
            <person name="Spatafora J.W."/>
        </authorList>
    </citation>
    <scope>NUCLEOTIDE SEQUENCE [LARGE SCALE GENOMIC DNA]</scope>
    <source>
        <strain evidence="4 5">GMNB39</strain>
    </source>
</reference>
<organism evidence="4 5">
    <name type="scientific">Jimgerdemannia flammicorona</name>
    <dbReference type="NCBI Taxonomy" id="994334"/>
    <lineage>
        <taxon>Eukaryota</taxon>
        <taxon>Fungi</taxon>
        <taxon>Fungi incertae sedis</taxon>
        <taxon>Mucoromycota</taxon>
        <taxon>Mucoromycotina</taxon>
        <taxon>Endogonomycetes</taxon>
        <taxon>Endogonales</taxon>
        <taxon>Endogonaceae</taxon>
        <taxon>Jimgerdemannia</taxon>
    </lineage>
</organism>
<dbReference type="Gene3D" id="1.25.10.10">
    <property type="entry name" value="Leucine-rich Repeat Variant"/>
    <property type="match status" value="1"/>
</dbReference>
<feature type="region of interest" description="Disordered" evidence="3">
    <location>
        <begin position="1"/>
        <end position="66"/>
    </location>
</feature>
<dbReference type="OrthoDB" id="2422528at2759"/>
<dbReference type="GO" id="GO:0005737">
    <property type="term" value="C:cytoplasm"/>
    <property type="evidence" value="ECO:0007669"/>
    <property type="project" value="TreeGrafter"/>
</dbReference>
<name>A0A433A4K8_9FUNG</name>
<dbReference type="PANTHER" id="PTHR10648">
    <property type="entry name" value="SERINE/THREONINE-PROTEIN PHOSPHATASE PP2A 65 KDA REGULATORY SUBUNIT"/>
    <property type="match status" value="1"/>
</dbReference>
<keyword evidence="5" id="KW-1185">Reference proteome</keyword>
<protein>
    <submittedName>
        <fullName evidence="4">Armadillo-type protein</fullName>
    </submittedName>
</protein>
<comment type="caution">
    <text evidence="4">The sequence shown here is derived from an EMBL/GenBank/DDBJ whole genome shotgun (WGS) entry which is preliminary data.</text>
</comment>
<dbReference type="InterPro" id="IPR051023">
    <property type="entry name" value="PP2A_Regulatory_Subunit_A"/>
</dbReference>
<dbReference type="Proteomes" id="UP000268093">
    <property type="component" value="Unassembled WGS sequence"/>
</dbReference>
<feature type="repeat" description="HEAT" evidence="2">
    <location>
        <begin position="388"/>
        <end position="426"/>
    </location>
</feature>
<feature type="repeat" description="HEAT" evidence="2">
    <location>
        <begin position="534"/>
        <end position="572"/>
    </location>
</feature>
<dbReference type="InterPro" id="IPR011989">
    <property type="entry name" value="ARM-like"/>
</dbReference>
<dbReference type="PANTHER" id="PTHR10648:SF1">
    <property type="entry name" value="SERINE_THREONINE-PROTEIN PHOSPHATASE 4 REGULATORY SUBUNIT 1"/>
    <property type="match status" value="1"/>
</dbReference>
<feature type="compositionally biased region" description="Polar residues" evidence="3">
    <location>
        <begin position="367"/>
        <end position="379"/>
    </location>
</feature>
<feature type="compositionally biased region" description="Low complexity" evidence="3">
    <location>
        <begin position="200"/>
        <end position="214"/>
    </location>
</feature>
<evidence type="ECO:0000256" key="2">
    <source>
        <dbReference type="PROSITE-ProRule" id="PRU00103"/>
    </source>
</evidence>
<dbReference type="InterPro" id="IPR016024">
    <property type="entry name" value="ARM-type_fold"/>
</dbReference>
<dbReference type="PROSITE" id="PS50077">
    <property type="entry name" value="HEAT_REPEAT"/>
    <property type="match status" value="3"/>
</dbReference>
<dbReference type="AlphaFoldDB" id="A0A433A4K8"/>
<feature type="compositionally biased region" description="Basic and acidic residues" evidence="3">
    <location>
        <begin position="1"/>
        <end position="19"/>
    </location>
</feature>
<evidence type="ECO:0000313" key="5">
    <source>
        <dbReference type="Proteomes" id="UP000268093"/>
    </source>
</evidence>
<feature type="non-terminal residue" evidence="4">
    <location>
        <position position="846"/>
    </location>
</feature>
<dbReference type="EMBL" id="RBNI01017910">
    <property type="protein sequence ID" value="RUO97642.1"/>
    <property type="molecule type" value="Genomic_DNA"/>
</dbReference>
<proteinExistence type="predicted"/>
<keyword evidence="1" id="KW-0677">Repeat</keyword>
<feature type="repeat" description="HEAT" evidence="2">
    <location>
        <begin position="707"/>
        <end position="745"/>
    </location>
</feature>
<feature type="compositionally biased region" description="Polar residues" evidence="3">
    <location>
        <begin position="294"/>
        <end position="308"/>
    </location>
</feature>
<evidence type="ECO:0000256" key="1">
    <source>
        <dbReference type="ARBA" id="ARBA00022737"/>
    </source>
</evidence>
<dbReference type="GO" id="GO:0019888">
    <property type="term" value="F:protein phosphatase regulator activity"/>
    <property type="evidence" value="ECO:0007669"/>
    <property type="project" value="TreeGrafter"/>
</dbReference>
<feature type="compositionally biased region" description="Polar residues" evidence="3">
    <location>
        <begin position="40"/>
        <end position="54"/>
    </location>
</feature>
<evidence type="ECO:0000256" key="3">
    <source>
        <dbReference type="SAM" id="MobiDB-lite"/>
    </source>
</evidence>
<sequence length="846" mass="91549">MLDQAHDQARDHASPHSDDMQDQSAIVVTDAPAIDRDHLIQQQQPQDGAQSTGTDVDGAGASGVEGPDSEALLQAMAEEVAPEEMEEDDLIFDETLTPLEKIFLFAKSEMVFHRVFVAKELPNLINDVDVNEAIEYVLPLLNGLGTDQDDNVREAFVTELDKVIMYYYKNCPPLLPEHNENSIAETSTTPAVSSAEEKNAPSSTSASALAPESSQEATIIPPTASKPVPEVPEPAASSTSQPPKTPPPLPPSTDATTLTSFDDPMSQDQGRAVTEPDPERPHVPVQTFVPPSTDDATTLTSFDDSMSQHQDHAATEPESQDPFALSTSLHPNVPAQTFVPLSTDDATTLTSFDDPISQDRDRAATEPQPQNPLTLPTSLQPHVPAQTFVPLLTELLLDQNSSLATLAQQCIVSVAAQLGPQLLDTEVFDGIVLGLLRIADERFGVNGNRGTLAGLDGVGANTNGNAATAAAGAQMEGSPDDGEANLAKMICLSVGSRLYFPMFPLVHNLPNPSDPQIISALAPVLGPERCTERCLPIVERLAVDQIFYVRKEAATAVGSLAVSVGLDVVVNRLLPLYATFTQDGIWHVRRSCVLALPLLCAVLPDDLREHTAVQSVEAFREDVSRSVRNTLGEVIGEVIAKFLPRGWETTREPGKVPDALLRFFLAMATNTGPGNLLKLEPDRAIICAYNFPAVALTAGAGRWDSHLKDTYLTLTKDYQIKVRRTFAYSLHEIARIVGPEKTERDLVQIFALYLMDMDEVKQGVLEHLSDFLGCLAPSSRNEYVPILAEVWDGVLNNWRLRDILAAQLGPLCLLFEAEKVVEQILPLACRACVDGVASVRETGVTC</sequence>
<gene>
    <name evidence="4" type="ORF">BC936DRAFT_140791</name>
</gene>
<dbReference type="SUPFAM" id="SSF48371">
    <property type="entry name" value="ARM repeat"/>
    <property type="match status" value="1"/>
</dbReference>